<proteinExistence type="predicted"/>
<dbReference type="Proteomes" id="UP000623608">
    <property type="component" value="Unassembled WGS sequence"/>
</dbReference>
<evidence type="ECO:0000313" key="3">
    <source>
        <dbReference type="EMBL" id="GIF19215.1"/>
    </source>
</evidence>
<reference evidence="3" key="1">
    <citation type="submission" date="2021-01" db="EMBL/GenBank/DDBJ databases">
        <title>Whole genome shotgun sequence of Actinoplanes tereljensis NBRC 105297.</title>
        <authorList>
            <person name="Komaki H."/>
            <person name="Tamura T."/>
        </authorList>
    </citation>
    <scope>NUCLEOTIDE SEQUENCE</scope>
    <source>
        <strain evidence="3">NBRC 105297</strain>
    </source>
</reference>
<evidence type="ECO:0000256" key="1">
    <source>
        <dbReference type="SAM" id="MobiDB-lite"/>
    </source>
</evidence>
<keyword evidence="4" id="KW-1185">Reference proteome</keyword>
<evidence type="ECO:0000259" key="2">
    <source>
        <dbReference type="Pfam" id="PF18451"/>
    </source>
</evidence>
<feature type="compositionally biased region" description="Basic and acidic residues" evidence="1">
    <location>
        <begin position="1"/>
        <end position="35"/>
    </location>
</feature>
<comment type="caution">
    <text evidence="3">The sequence shown here is derived from an EMBL/GenBank/DDBJ whole genome shotgun (WGS) entry which is preliminary data.</text>
</comment>
<dbReference type="GO" id="GO:0004549">
    <property type="term" value="F:tRNA-specific ribonuclease activity"/>
    <property type="evidence" value="ECO:0007669"/>
    <property type="project" value="InterPro"/>
</dbReference>
<dbReference type="Gene3D" id="3.40.1350.120">
    <property type="match status" value="1"/>
</dbReference>
<dbReference type="Pfam" id="PF18451">
    <property type="entry name" value="CdiA_C"/>
    <property type="match status" value="1"/>
</dbReference>
<organism evidence="3 4">
    <name type="scientific">Paractinoplanes tereljensis</name>
    <dbReference type="NCBI Taxonomy" id="571912"/>
    <lineage>
        <taxon>Bacteria</taxon>
        <taxon>Bacillati</taxon>
        <taxon>Actinomycetota</taxon>
        <taxon>Actinomycetes</taxon>
        <taxon>Micromonosporales</taxon>
        <taxon>Micromonosporaceae</taxon>
        <taxon>Paractinoplanes</taxon>
    </lineage>
</organism>
<gene>
    <name evidence="3" type="ORF">Ate02nite_19450</name>
</gene>
<evidence type="ECO:0000313" key="4">
    <source>
        <dbReference type="Proteomes" id="UP000623608"/>
    </source>
</evidence>
<dbReference type="EMBL" id="BOMY01000013">
    <property type="protein sequence ID" value="GIF19215.1"/>
    <property type="molecule type" value="Genomic_DNA"/>
</dbReference>
<name>A0A919NJE3_9ACTN</name>
<dbReference type="InterPro" id="IPR040559">
    <property type="entry name" value="CdiA_C"/>
</dbReference>
<sequence>MSPKSRAHDEGPPRRPRRTRPEAESVRAAHEDLGELLRAGRPGQRADHLVTRQAAESGGRLTGRLTRPKRGDDAEVQRSIELENAAAVILAEHGYQVHQNPTPEEIAAARQTSGDSGNPRSKPDYLIEGRVFDCYSPTKPDKNVRGIHSQVKEKVVLLRQTQRAVVNLADWSGDMGALRRQFEDWPIPGLKELKVVTRSGDIIQIDLPRGTD</sequence>
<dbReference type="AlphaFoldDB" id="A0A919NJE3"/>
<protein>
    <recommendedName>
        <fullName evidence="2">tRNA nuclease CdiA C-terminal domain-containing protein</fullName>
    </recommendedName>
</protein>
<accession>A0A919NJE3</accession>
<feature type="domain" description="tRNA nuclease CdiA C-terminal" evidence="2">
    <location>
        <begin position="122"/>
        <end position="202"/>
    </location>
</feature>
<dbReference type="CDD" id="cd13442">
    <property type="entry name" value="CDI_toxin_Bp1026b-like"/>
    <property type="match status" value="1"/>
</dbReference>
<feature type="region of interest" description="Disordered" evidence="1">
    <location>
        <begin position="1"/>
        <end position="74"/>
    </location>
</feature>
<dbReference type="InterPro" id="IPR033806">
    <property type="entry name" value="CDI_toxin_Bp1026b-like"/>
</dbReference>